<organism evidence="2 3">
    <name type="scientific">Winogradskyella sediminis</name>
    <dbReference type="NCBI Taxonomy" id="1382466"/>
    <lineage>
        <taxon>Bacteria</taxon>
        <taxon>Pseudomonadati</taxon>
        <taxon>Bacteroidota</taxon>
        <taxon>Flavobacteriia</taxon>
        <taxon>Flavobacteriales</taxon>
        <taxon>Flavobacteriaceae</taxon>
        <taxon>Winogradskyella</taxon>
    </lineage>
</organism>
<evidence type="ECO:0000313" key="2">
    <source>
        <dbReference type="EMBL" id="SDR90301.1"/>
    </source>
</evidence>
<evidence type="ECO:0000313" key="3">
    <source>
        <dbReference type="Proteomes" id="UP000198963"/>
    </source>
</evidence>
<feature type="transmembrane region" description="Helical" evidence="1">
    <location>
        <begin position="377"/>
        <end position="400"/>
    </location>
</feature>
<name>A0A1H1MTT5_9FLAO</name>
<feature type="transmembrane region" description="Helical" evidence="1">
    <location>
        <begin position="406"/>
        <end position="427"/>
    </location>
</feature>
<keyword evidence="1" id="KW-1133">Transmembrane helix</keyword>
<sequence length="431" mass="50351">MASNLEIYKELLDSHRSVIDYDSDTTKEISFPIEDNLKDSLKKYSISSTIKAGKIFVEKTDLPFSFFIDAQEFKNEVKKNHLERDCVIHNYNESFLFYDSSKTETFYNETETLVDKFIFDNSKTFFEAKEFFRSKYNYVDGEFAFTDFYSDTDRIIGFSLLHQNKRLVFKFPVVGLPNLDFEVSYKKDLEEFIKLYTESKHHPTFLKNALISNLIHESENHFCMFFNKLKKINLDTKLNFNVYLHELSLDKIKAEYKEYKKKYYGNQNDILNKISSQVLALPVSVAGSAFAIYKLKESVPAIVLICVALVAFVSYVSYIASIYWNDIINMNKQMDYDFSILKEHPFFEDKENKSELTHFEDIYNNLKNRVNKLKTSLNLINGLVWVLNIGLIIFGLDIILNLNNTQLFMIGLIGIGAYVVTSVFLIFTRDN</sequence>
<protein>
    <submittedName>
        <fullName evidence="2">Uncharacterized protein</fullName>
    </submittedName>
</protein>
<feature type="transmembrane region" description="Helical" evidence="1">
    <location>
        <begin position="299"/>
        <end position="324"/>
    </location>
</feature>
<keyword evidence="1" id="KW-0812">Transmembrane</keyword>
<evidence type="ECO:0000256" key="1">
    <source>
        <dbReference type="SAM" id="Phobius"/>
    </source>
</evidence>
<keyword evidence="3" id="KW-1185">Reference proteome</keyword>
<proteinExistence type="predicted"/>
<dbReference type="EMBL" id="LT629774">
    <property type="protein sequence ID" value="SDR90301.1"/>
    <property type="molecule type" value="Genomic_DNA"/>
</dbReference>
<dbReference type="STRING" id="1249933.SAMN04489797_0424"/>
<reference evidence="2 3" key="1">
    <citation type="submission" date="2016-10" db="EMBL/GenBank/DDBJ databases">
        <authorList>
            <person name="Varghese N."/>
            <person name="Submissions S."/>
        </authorList>
    </citation>
    <scope>NUCLEOTIDE SEQUENCE [LARGE SCALE GENOMIC DNA]</scope>
    <source>
        <strain evidence="2 3">RHA_55</strain>
    </source>
</reference>
<dbReference type="AlphaFoldDB" id="A0A1H1MTT5"/>
<keyword evidence="1" id="KW-0472">Membrane</keyword>
<accession>A0A1H1MTT5</accession>
<feature type="transmembrane region" description="Helical" evidence="1">
    <location>
        <begin position="270"/>
        <end position="293"/>
    </location>
</feature>
<dbReference type="Proteomes" id="UP000198963">
    <property type="component" value="Chromosome I"/>
</dbReference>
<gene>
    <name evidence="2" type="ORF">SAMN04489797_0424</name>
</gene>
<dbReference type="RefSeq" id="WP_092443789.1">
    <property type="nucleotide sequence ID" value="NZ_LT629774.1"/>
</dbReference>